<feature type="region of interest" description="Disordered" evidence="1">
    <location>
        <begin position="672"/>
        <end position="740"/>
    </location>
</feature>
<name>A0A8J8T515_HALGN</name>
<reference evidence="2" key="1">
    <citation type="submission" date="2019-06" db="EMBL/GenBank/DDBJ databases">
        <authorList>
            <person name="Zheng W."/>
        </authorList>
    </citation>
    <scope>NUCLEOTIDE SEQUENCE</scope>
    <source>
        <strain evidence="2">QDHG01</strain>
    </source>
</reference>
<feature type="compositionally biased region" description="Polar residues" evidence="1">
    <location>
        <begin position="678"/>
        <end position="703"/>
    </location>
</feature>
<dbReference type="AlphaFoldDB" id="A0A8J8T515"/>
<accession>A0A8J8T515</accession>
<evidence type="ECO:0000313" key="2">
    <source>
        <dbReference type="EMBL" id="TNV82637.1"/>
    </source>
</evidence>
<evidence type="ECO:0000256" key="1">
    <source>
        <dbReference type="SAM" id="MobiDB-lite"/>
    </source>
</evidence>
<protein>
    <submittedName>
        <fullName evidence="2">Uncharacterized protein</fullName>
    </submittedName>
</protein>
<evidence type="ECO:0000313" key="3">
    <source>
        <dbReference type="Proteomes" id="UP000785679"/>
    </source>
</evidence>
<proteinExistence type="predicted"/>
<organism evidence="2 3">
    <name type="scientific">Halteria grandinella</name>
    <dbReference type="NCBI Taxonomy" id="5974"/>
    <lineage>
        <taxon>Eukaryota</taxon>
        <taxon>Sar</taxon>
        <taxon>Alveolata</taxon>
        <taxon>Ciliophora</taxon>
        <taxon>Intramacronucleata</taxon>
        <taxon>Spirotrichea</taxon>
        <taxon>Stichotrichia</taxon>
        <taxon>Sporadotrichida</taxon>
        <taxon>Halteriidae</taxon>
        <taxon>Halteria</taxon>
    </lineage>
</organism>
<dbReference type="Proteomes" id="UP000785679">
    <property type="component" value="Unassembled WGS sequence"/>
</dbReference>
<dbReference type="OrthoDB" id="10688241at2759"/>
<keyword evidence="3" id="KW-1185">Reference proteome</keyword>
<feature type="compositionally biased region" description="Basic residues" evidence="1">
    <location>
        <begin position="172"/>
        <end position="186"/>
    </location>
</feature>
<feature type="compositionally biased region" description="Polar residues" evidence="1">
    <location>
        <begin position="190"/>
        <end position="216"/>
    </location>
</feature>
<feature type="region of interest" description="Disordered" evidence="1">
    <location>
        <begin position="160"/>
        <end position="228"/>
    </location>
</feature>
<sequence length="740" mass="83942">MREWRCNIFNNDRNEKPLFDRKIRVDRSTSATRSAFNEAPIVQRETQCRTPQLGQMRDLTPNDGRSAMQANNAFKFNNFLRQDAHGNPSRQTFIDPASMKAAGARQLSKTLAITDTILPYQPTVSQSRVIPEGLPAGVIPSKESHVPMSTVMTHLAQEMSDPNNESVNIKPHQQKGRFGRRGHNNKNKNLEGQPNKITDMPQTQNNTRPQSATHLSQAQKQRQQRLQDDRYIPLKGDLMRGIGENHQRAFESVLHRSNTPKRAKIASTHHWTTEIVSNRVPHQIRPTEEDTVRDIPRALVKIEHRSQLESNDLQSAIAHAEALKPQIHPTNTLFEQRFVQSEKHPPTYLESYIPQPMDEKGVQIVTLELSQLPRHMDDMELKKAFYSTSAHLVKFDTHKDNITGVSNGKGRLQIRCHDTEAQAKAGELIEALAQKGIQASVKSQRKVKEIVDLTNEALSQNRKRVLPQAEDPLLLGLTSPKPLIGSKKLLDSYGSNLSSVIGRGRPPVDYQTVQTALLMGEVPQYLIDETNHHTNNGTDEMRFSETAKAMKNIITRTPTKMNNFKFDSRTFDSRENFNSTVSARYSQYDKENNNCYTPRSKQNDFIRISPLAREQEVYLDIQYPSQQQVGQKVSYKKQQEFVNRLMNERRGPNGTPSVQSSQSNNNQQFYVDEMPSKSPLNPNQKNGQNLTATFGGTMSSSGARTPVLAEKKAGWRPSGQFMKPTQASKAKLRYNNDENR</sequence>
<dbReference type="EMBL" id="RRYP01004726">
    <property type="protein sequence ID" value="TNV82637.1"/>
    <property type="molecule type" value="Genomic_DNA"/>
</dbReference>
<comment type="caution">
    <text evidence="2">The sequence shown here is derived from an EMBL/GenBank/DDBJ whole genome shotgun (WGS) entry which is preliminary data.</text>
</comment>
<gene>
    <name evidence="2" type="ORF">FGO68_gene6792</name>
</gene>